<evidence type="ECO:0000259" key="1">
    <source>
        <dbReference type="Pfam" id="PF13622"/>
    </source>
</evidence>
<gene>
    <name evidence="3" type="ordered locus">RPC_0712</name>
</gene>
<dbReference type="EMBL" id="CP000301">
    <property type="protein sequence ID" value="ABD86284.1"/>
    <property type="molecule type" value="Genomic_DNA"/>
</dbReference>
<dbReference type="AlphaFoldDB" id="Q21BF2"/>
<proteinExistence type="predicted"/>
<evidence type="ECO:0008006" key="4">
    <source>
        <dbReference type="Google" id="ProtNLM"/>
    </source>
</evidence>
<organism evidence="3">
    <name type="scientific">Rhodopseudomonas palustris (strain BisB18)</name>
    <dbReference type="NCBI Taxonomy" id="316056"/>
    <lineage>
        <taxon>Bacteria</taxon>
        <taxon>Pseudomonadati</taxon>
        <taxon>Pseudomonadota</taxon>
        <taxon>Alphaproteobacteria</taxon>
        <taxon>Hyphomicrobiales</taxon>
        <taxon>Nitrobacteraceae</taxon>
        <taxon>Rhodopseudomonas</taxon>
    </lineage>
</organism>
<dbReference type="InterPro" id="IPR042171">
    <property type="entry name" value="Acyl-CoA_hotdog"/>
</dbReference>
<name>Q21BF2_RHOPB</name>
<protein>
    <recommendedName>
        <fullName evidence="4">Thioesterase family protein</fullName>
    </recommendedName>
</protein>
<dbReference type="HOGENOM" id="CLU_074337_1_0_5"/>
<feature type="domain" description="Acyl-CoA thioesterase-like N-terminal HotDog" evidence="1">
    <location>
        <begin position="19"/>
        <end position="100"/>
    </location>
</feature>
<feature type="domain" description="Acyl-CoA thioesterase-like C-terminal" evidence="2">
    <location>
        <begin position="124"/>
        <end position="254"/>
    </location>
</feature>
<dbReference type="InterPro" id="IPR049450">
    <property type="entry name" value="ACOT8-like_C"/>
</dbReference>
<sequence length="265" mass="28827">MEAIYRIDGANVITRRYAAGPWHPTMQHGSPPSALVTFLAEQIPTREPMQIVRLTIDLMRPVPVAPLSFETEVLREGRKIQLCAVRLKAEGVVVVSATVLKVIIGTPALPDDIAHPPIDVPPPEQGRPLQMRHDNNPFIGCVSVREVHGGFLSLGPGAIWYRLDRPMIEDQPTSQVMRAAIAADFSNATSAVLDFKDWTFINADLSINLARPPVGDWILLNSEMWIGADGAGIAASKLGDVNGYFGRAVQSLVIEQRQPESAAAS</sequence>
<dbReference type="STRING" id="316056.RPC_0712"/>
<dbReference type="InterPro" id="IPR049449">
    <property type="entry name" value="TesB_ACOT8-like_N"/>
</dbReference>
<dbReference type="Gene3D" id="2.40.160.210">
    <property type="entry name" value="Acyl-CoA thioesterase, double hotdog domain"/>
    <property type="match status" value="1"/>
</dbReference>
<dbReference type="Pfam" id="PF20789">
    <property type="entry name" value="4HBT_3C"/>
    <property type="match status" value="1"/>
</dbReference>
<dbReference type="InterPro" id="IPR029069">
    <property type="entry name" value="HotDog_dom_sf"/>
</dbReference>
<evidence type="ECO:0000313" key="3">
    <source>
        <dbReference type="EMBL" id="ABD86284.1"/>
    </source>
</evidence>
<dbReference type="Pfam" id="PF13622">
    <property type="entry name" value="4HBT_3"/>
    <property type="match status" value="1"/>
</dbReference>
<accession>Q21BF2</accession>
<dbReference type="RefSeq" id="WP_011471192.1">
    <property type="nucleotide sequence ID" value="NC_007925.1"/>
</dbReference>
<reference evidence="3" key="1">
    <citation type="submission" date="2006-03" db="EMBL/GenBank/DDBJ databases">
        <title>Complete sequence of Rhodopseudomonas palustris BisB18.</title>
        <authorList>
            <consortium name="US DOE Joint Genome Institute"/>
            <person name="Copeland A."/>
            <person name="Lucas S."/>
            <person name="Lapidus A."/>
            <person name="Barry K."/>
            <person name="Detter J.C."/>
            <person name="Glavina del Rio T."/>
            <person name="Hammon N."/>
            <person name="Israni S."/>
            <person name="Dalin E."/>
            <person name="Tice H."/>
            <person name="Pitluck S."/>
            <person name="Chain P."/>
            <person name="Malfatti S."/>
            <person name="Shin M."/>
            <person name="Vergez L."/>
            <person name="Schmutz J."/>
            <person name="Larimer F."/>
            <person name="Land M."/>
            <person name="Hauser L."/>
            <person name="Pelletier D.A."/>
            <person name="Kyrpides N."/>
            <person name="Anderson I."/>
            <person name="Oda Y."/>
            <person name="Harwood C.S."/>
            <person name="Richardson P."/>
        </authorList>
    </citation>
    <scope>NUCLEOTIDE SEQUENCE [LARGE SCALE GENOMIC DNA]</scope>
    <source>
        <strain evidence="3">BisB18</strain>
    </source>
</reference>
<dbReference type="SUPFAM" id="SSF54637">
    <property type="entry name" value="Thioesterase/thiol ester dehydrase-isomerase"/>
    <property type="match status" value="2"/>
</dbReference>
<dbReference type="eggNOG" id="COG2050">
    <property type="taxonomic scope" value="Bacteria"/>
</dbReference>
<dbReference type="OrthoDB" id="1413770at2"/>
<evidence type="ECO:0000259" key="2">
    <source>
        <dbReference type="Pfam" id="PF20789"/>
    </source>
</evidence>
<dbReference type="KEGG" id="rpc:RPC_0712"/>